<proteinExistence type="predicted"/>
<organism evidence="1 2">
    <name type="scientific">Psilocybe cyanescens</name>
    <dbReference type="NCBI Taxonomy" id="93625"/>
    <lineage>
        <taxon>Eukaryota</taxon>
        <taxon>Fungi</taxon>
        <taxon>Dikarya</taxon>
        <taxon>Basidiomycota</taxon>
        <taxon>Agaricomycotina</taxon>
        <taxon>Agaricomycetes</taxon>
        <taxon>Agaricomycetidae</taxon>
        <taxon>Agaricales</taxon>
        <taxon>Agaricineae</taxon>
        <taxon>Strophariaceae</taxon>
        <taxon>Psilocybe</taxon>
    </lineage>
</organism>
<accession>A0A409X3U3</accession>
<reference evidence="1 2" key="1">
    <citation type="journal article" date="2018" name="Evol. Lett.">
        <title>Horizontal gene cluster transfer increased hallucinogenic mushroom diversity.</title>
        <authorList>
            <person name="Reynolds H.T."/>
            <person name="Vijayakumar V."/>
            <person name="Gluck-Thaler E."/>
            <person name="Korotkin H.B."/>
            <person name="Matheny P.B."/>
            <person name="Slot J.C."/>
        </authorList>
    </citation>
    <scope>NUCLEOTIDE SEQUENCE [LARGE SCALE GENOMIC DNA]</scope>
    <source>
        <strain evidence="1 2">2631</strain>
    </source>
</reference>
<name>A0A409X3U3_PSICY</name>
<gene>
    <name evidence="1" type="ORF">CVT25_006325</name>
</gene>
<evidence type="ECO:0000313" key="2">
    <source>
        <dbReference type="Proteomes" id="UP000283269"/>
    </source>
</evidence>
<comment type="caution">
    <text evidence="1">The sequence shown here is derived from an EMBL/GenBank/DDBJ whole genome shotgun (WGS) entry which is preliminary data.</text>
</comment>
<protein>
    <submittedName>
        <fullName evidence="1">Uncharacterized protein</fullName>
    </submittedName>
</protein>
<keyword evidence="2" id="KW-1185">Reference proteome</keyword>
<evidence type="ECO:0000313" key="1">
    <source>
        <dbReference type="EMBL" id="PPQ85433.1"/>
    </source>
</evidence>
<dbReference type="Proteomes" id="UP000283269">
    <property type="component" value="Unassembled WGS sequence"/>
</dbReference>
<dbReference type="EMBL" id="NHYD01002715">
    <property type="protein sequence ID" value="PPQ85433.1"/>
    <property type="molecule type" value="Genomic_DNA"/>
</dbReference>
<sequence>MVYYTAIPTQPLVLRQTVNIPTILWFILPCSRRPNWDYKDHQSDTPSGHKNKGVKKGRYPTFGLADTIVVEKYIDIATKGLSRVIQQVHCAHISVRLIRTQSALKAALNTIRFEGKESPKSRRASQTSFHNSL</sequence>
<dbReference type="AlphaFoldDB" id="A0A409X3U3"/>
<dbReference type="InParanoid" id="A0A409X3U3"/>